<name>A0A0W0EW33_MONRR</name>
<dbReference type="Proteomes" id="UP000054988">
    <property type="component" value="Unassembled WGS sequence"/>
</dbReference>
<proteinExistence type="predicted"/>
<reference evidence="1 2" key="1">
    <citation type="submission" date="2015-12" db="EMBL/GenBank/DDBJ databases">
        <title>Draft genome sequence of Moniliophthora roreri, the causal agent of frosty pod rot of cacao.</title>
        <authorList>
            <person name="Aime M.C."/>
            <person name="Diaz-Valderrama J.R."/>
            <person name="Kijpornyongpan T."/>
            <person name="Phillips-Mora W."/>
        </authorList>
    </citation>
    <scope>NUCLEOTIDE SEQUENCE [LARGE SCALE GENOMIC DNA]</scope>
    <source>
        <strain evidence="1 2">MCA 2952</strain>
    </source>
</reference>
<gene>
    <name evidence="1" type="ORF">WG66_19121</name>
</gene>
<evidence type="ECO:0000313" key="1">
    <source>
        <dbReference type="EMBL" id="KTB28291.1"/>
    </source>
</evidence>
<dbReference type="EMBL" id="LATX01002487">
    <property type="protein sequence ID" value="KTB28291.1"/>
    <property type="molecule type" value="Genomic_DNA"/>
</dbReference>
<accession>A0A0W0EW33</accession>
<comment type="caution">
    <text evidence="1">The sequence shown here is derived from an EMBL/GenBank/DDBJ whole genome shotgun (WGS) entry which is preliminary data.</text>
</comment>
<dbReference type="AlphaFoldDB" id="A0A0W0EW33"/>
<protein>
    <submittedName>
        <fullName evidence="1">Uncharacterized protein</fullName>
    </submittedName>
</protein>
<sequence>MPAKHTLLSVPKAWTSR</sequence>
<evidence type="ECO:0000313" key="2">
    <source>
        <dbReference type="Proteomes" id="UP000054988"/>
    </source>
</evidence>
<organism evidence="1 2">
    <name type="scientific">Moniliophthora roreri</name>
    <name type="common">Frosty pod rot fungus</name>
    <name type="synonym">Monilia roreri</name>
    <dbReference type="NCBI Taxonomy" id="221103"/>
    <lineage>
        <taxon>Eukaryota</taxon>
        <taxon>Fungi</taxon>
        <taxon>Dikarya</taxon>
        <taxon>Basidiomycota</taxon>
        <taxon>Agaricomycotina</taxon>
        <taxon>Agaricomycetes</taxon>
        <taxon>Agaricomycetidae</taxon>
        <taxon>Agaricales</taxon>
        <taxon>Marasmiineae</taxon>
        <taxon>Marasmiaceae</taxon>
        <taxon>Moniliophthora</taxon>
    </lineage>
</organism>